<sequence>LAEVRTFARECAEGVGAQSKARHDAAAEDSKAALDEMRAQFQAGLSICRNEAGERETRLAARLSFATQEAQELRAILDDQNRRQEILGVELRQILEDRVAKVNGDIQEQKDMLQSAKDGLRKYIGDALRKSEQKLQ</sequence>
<keyword evidence="3" id="KW-1185">Reference proteome</keyword>
<feature type="non-terminal residue" evidence="2">
    <location>
        <position position="1"/>
    </location>
</feature>
<name>A0A812S7A3_SYMPI</name>
<dbReference type="OrthoDB" id="10630779at2759"/>
<accession>A0A812S7A3</accession>
<evidence type="ECO:0000256" key="1">
    <source>
        <dbReference type="SAM" id="Coils"/>
    </source>
</evidence>
<dbReference type="AlphaFoldDB" id="A0A812S7A3"/>
<gene>
    <name evidence="2" type="ORF">SPIL2461_LOCUS11646</name>
</gene>
<evidence type="ECO:0000313" key="2">
    <source>
        <dbReference type="EMBL" id="CAE7464337.1"/>
    </source>
</evidence>
<feature type="coiled-coil region" evidence="1">
    <location>
        <begin position="63"/>
        <end position="112"/>
    </location>
</feature>
<dbReference type="Proteomes" id="UP000649617">
    <property type="component" value="Unassembled WGS sequence"/>
</dbReference>
<evidence type="ECO:0000313" key="3">
    <source>
        <dbReference type="Proteomes" id="UP000649617"/>
    </source>
</evidence>
<protein>
    <submittedName>
        <fullName evidence="2">Uncharacterized protein</fullName>
    </submittedName>
</protein>
<dbReference type="EMBL" id="CAJNIZ010022814">
    <property type="protein sequence ID" value="CAE7464337.1"/>
    <property type="molecule type" value="Genomic_DNA"/>
</dbReference>
<comment type="caution">
    <text evidence="2">The sequence shown here is derived from an EMBL/GenBank/DDBJ whole genome shotgun (WGS) entry which is preliminary data.</text>
</comment>
<reference evidence="2" key="1">
    <citation type="submission" date="2021-02" db="EMBL/GenBank/DDBJ databases">
        <authorList>
            <person name="Dougan E. K."/>
            <person name="Rhodes N."/>
            <person name="Thang M."/>
            <person name="Chan C."/>
        </authorList>
    </citation>
    <scope>NUCLEOTIDE SEQUENCE</scope>
</reference>
<organism evidence="2 3">
    <name type="scientific">Symbiodinium pilosum</name>
    <name type="common">Dinoflagellate</name>
    <dbReference type="NCBI Taxonomy" id="2952"/>
    <lineage>
        <taxon>Eukaryota</taxon>
        <taxon>Sar</taxon>
        <taxon>Alveolata</taxon>
        <taxon>Dinophyceae</taxon>
        <taxon>Suessiales</taxon>
        <taxon>Symbiodiniaceae</taxon>
        <taxon>Symbiodinium</taxon>
    </lineage>
</organism>
<feature type="non-terminal residue" evidence="2">
    <location>
        <position position="136"/>
    </location>
</feature>
<keyword evidence="1" id="KW-0175">Coiled coil</keyword>
<proteinExistence type="predicted"/>